<gene>
    <name evidence="19" type="primary">feoB</name>
    <name evidence="19" type="ORF">IAB51_00475</name>
</gene>
<proteinExistence type="inferred from homology"/>
<feature type="transmembrane region" description="Helical" evidence="17">
    <location>
        <begin position="426"/>
        <end position="450"/>
    </location>
</feature>
<dbReference type="InterPro" id="IPR027417">
    <property type="entry name" value="P-loop_NTPase"/>
</dbReference>
<feature type="domain" description="FeoB-type G" evidence="18">
    <location>
        <begin position="2"/>
        <end position="163"/>
    </location>
</feature>
<dbReference type="CDD" id="cd01879">
    <property type="entry name" value="FeoB"/>
    <property type="match status" value="1"/>
</dbReference>
<keyword evidence="12 15" id="KW-0342">GTP-binding</keyword>
<dbReference type="InterPro" id="IPR011640">
    <property type="entry name" value="Fe2_transport_prot_B_C"/>
</dbReference>
<evidence type="ECO:0000256" key="12">
    <source>
        <dbReference type="ARBA" id="ARBA00023134"/>
    </source>
</evidence>
<sequence length="670" mass="73559">MKLLFALAGNQNSGKTTLFNRLTGSNQHVGNFPGVTVEKKEGQVKKHPEASVVDLPGIYSLSPYTSEEIVTRDFVLKEHPNGIINIVDATNIERNLYLSLQLIELGIPMVIALNMMDEVRASGNSIDIAKLSDELGVPVVPISAGKNEGIDELIEVAIRTASQGKKPLKYDFCDGEVHKAIHAIAHIIVDQAKEAGIPLRFAATKLVEGDEPTQQLLHLDEDQQHIIEHIIEDMQNELGTDREAALADMRYTFIERVCGGCVTKHQETREQVRSEKIDKILTSKYWGIPIFLGIMLLIFYLTFTLLGAPLQDLMDKGITALTDLTAKGMAYAGISDWLQSLVIDGIFAGVGSVLSFLPIIVLLFFFLSLLEDSGYMARVAFVMDKLLRKIGLSGRSFVPMLIGFGCSVPAIMSARTLSSERDRKMTILLTPFMSCSAKLPIYGMIIMAFFPHHRALIMMSVYVIGILVAILSGLLLKSTVFKGNPIPFVMELPAYRIPSPRSVLMLMWEKAKDFLRKAFTIIFVATIVIWFLQSFDIRLNMVADSSQSILASIGSLIAPLFVPLGFADWRASTALLTGITAKESVVSTLTILTGASTDAQLSQVLATIFTPLSAYSFLVFTVLYMPCVAAFAASKRELGSWKGAILTALYQTGAAYVMALVVYQIGRLIV</sequence>
<dbReference type="NCBIfam" id="TIGR00437">
    <property type="entry name" value="feoB"/>
    <property type="match status" value="1"/>
</dbReference>
<comment type="caution">
    <text evidence="19">The sequence shown here is derived from an EMBL/GenBank/DDBJ whole genome shotgun (WGS) entry which is preliminary data.</text>
</comment>
<evidence type="ECO:0000256" key="10">
    <source>
        <dbReference type="ARBA" id="ARBA00023004"/>
    </source>
</evidence>
<comment type="similarity">
    <text evidence="17">Belongs to the TRAFAC class TrmE-Era-EngA-EngB-Septin-like GTPase superfamily. FeoB GTPase (TC 9.A.8) family.</text>
</comment>
<dbReference type="PANTHER" id="PTHR43185:SF1">
    <property type="entry name" value="FE(2+) TRANSPORTER FEOB"/>
    <property type="match status" value="1"/>
</dbReference>
<keyword evidence="6" id="KW-0997">Cell inner membrane</keyword>
<reference evidence="19" key="1">
    <citation type="submission" date="2020-10" db="EMBL/GenBank/DDBJ databases">
        <authorList>
            <person name="Gilroy R."/>
        </authorList>
    </citation>
    <scope>NUCLEOTIDE SEQUENCE</scope>
    <source>
        <strain evidence="19">CHK199-13235</strain>
    </source>
</reference>
<feature type="binding site" evidence="15">
    <location>
        <begin position="114"/>
        <end position="117"/>
    </location>
    <ligand>
        <name>GTP</name>
        <dbReference type="ChEBI" id="CHEBI:37565"/>
        <label>1</label>
    </ligand>
</feature>
<keyword evidence="16" id="KW-0479">Metal-binding</keyword>
<feature type="transmembrane region" description="Helical" evidence="17">
    <location>
        <begin position="285"/>
        <end position="306"/>
    </location>
</feature>
<accession>A0A9D1JZ11</accession>
<dbReference type="Proteomes" id="UP000824002">
    <property type="component" value="Unassembled WGS sequence"/>
</dbReference>
<evidence type="ECO:0000256" key="7">
    <source>
        <dbReference type="ARBA" id="ARBA00022692"/>
    </source>
</evidence>
<keyword evidence="3 17" id="KW-0813">Transport</keyword>
<feature type="binding site" evidence="16">
    <location>
        <position position="20"/>
    </location>
    <ligand>
        <name>Mg(2+)</name>
        <dbReference type="ChEBI" id="CHEBI:18420"/>
        <label>2</label>
    </ligand>
</feature>
<dbReference type="Pfam" id="PF07670">
    <property type="entry name" value="Gate"/>
    <property type="match status" value="2"/>
</dbReference>
<keyword evidence="7 17" id="KW-0812">Transmembrane</keyword>
<evidence type="ECO:0000256" key="14">
    <source>
        <dbReference type="NCBIfam" id="TIGR00437"/>
    </source>
</evidence>
<dbReference type="GO" id="GO:0015093">
    <property type="term" value="F:ferrous iron transmembrane transporter activity"/>
    <property type="evidence" value="ECO:0007669"/>
    <property type="project" value="UniProtKB-UniRule"/>
</dbReference>
<keyword evidence="13 17" id="KW-0472">Membrane</keyword>
<evidence type="ECO:0000256" key="16">
    <source>
        <dbReference type="PIRSR" id="PIRSR603373-2"/>
    </source>
</evidence>
<evidence type="ECO:0000259" key="18">
    <source>
        <dbReference type="PROSITE" id="PS51711"/>
    </source>
</evidence>
<evidence type="ECO:0000256" key="2">
    <source>
        <dbReference type="ARBA" id="ARBA00004429"/>
    </source>
</evidence>
<protein>
    <recommendedName>
        <fullName evidence="14 17">Ferrous iron transport protein B</fullName>
    </recommendedName>
</protein>
<keyword evidence="9 17" id="KW-1133">Transmembrane helix</keyword>
<evidence type="ECO:0000256" key="5">
    <source>
        <dbReference type="ARBA" id="ARBA00022496"/>
    </source>
</evidence>
<evidence type="ECO:0000256" key="13">
    <source>
        <dbReference type="ARBA" id="ARBA00023136"/>
    </source>
</evidence>
<dbReference type="GO" id="GO:0005886">
    <property type="term" value="C:plasma membrane"/>
    <property type="evidence" value="ECO:0007669"/>
    <property type="project" value="UniProtKB-SubCell"/>
</dbReference>
<keyword evidence="5 17" id="KW-0410">Iron transport</keyword>
<feature type="transmembrane region" description="Helical" evidence="17">
    <location>
        <begin position="390"/>
        <end position="414"/>
    </location>
</feature>
<feature type="binding site" evidence="15">
    <location>
        <begin position="34"/>
        <end position="38"/>
    </location>
    <ligand>
        <name>GTP</name>
        <dbReference type="ChEBI" id="CHEBI:37565"/>
        <label>1</label>
    </ligand>
</feature>
<dbReference type="InterPro" id="IPR030389">
    <property type="entry name" value="G_FEOB_dom"/>
</dbReference>
<dbReference type="SUPFAM" id="SSF52540">
    <property type="entry name" value="P-loop containing nucleoside triphosphate hydrolases"/>
    <property type="match status" value="1"/>
</dbReference>
<dbReference type="FunFam" id="3.40.50.300:FF:000426">
    <property type="entry name" value="Ferrous iron transport protein B"/>
    <property type="match status" value="1"/>
</dbReference>
<evidence type="ECO:0000256" key="15">
    <source>
        <dbReference type="PIRSR" id="PIRSR603373-1"/>
    </source>
</evidence>
<dbReference type="Pfam" id="PF07664">
    <property type="entry name" value="FeoB_C"/>
    <property type="match status" value="1"/>
</dbReference>
<dbReference type="InterPro" id="IPR041069">
    <property type="entry name" value="FeoB_Cyto"/>
</dbReference>
<reference evidence="19" key="2">
    <citation type="journal article" date="2021" name="PeerJ">
        <title>Extensive microbial diversity within the chicken gut microbiome revealed by metagenomics and culture.</title>
        <authorList>
            <person name="Gilroy R."/>
            <person name="Ravi A."/>
            <person name="Getino M."/>
            <person name="Pursley I."/>
            <person name="Horton D.L."/>
            <person name="Alikhan N.F."/>
            <person name="Baker D."/>
            <person name="Gharbi K."/>
            <person name="Hall N."/>
            <person name="Watson M."/>
            <person name="Adriaenssens E.M."/>
            <person name="Foster-Nyarko E."/>
            <person name="Jarju S."/>
            <person name="Secka A."/>
            <person name="Antonio M."/>
            <person name="Oren A."/>
            <person name="Chaudhuri R.R."/>
            <person name="La Ragione R."/>
            <person name="Hildebrand F."/>
            <person name="Pallen M.J."/>
        </authorList>
    </citation>
    <scope>NUCLEOTIDE SEQUENCE</scope>
    <source>
        <strain evidence="19">CHK199-13235</strain>
    </source>
</reference>
<feature type="binding site" evidence="15">
    <location>
        <begin position="54"/>
        <end position="57"/>
    </location>
    <ligand>
        <name>GTP</name>
        <dbReference type="ChEBI" id="CHEBI:37565"/>
        <label>1</label>
    </ligand>
</feature>
<dbReference type="EMBL" id="DVJP01000007">
    <property type="protein sequence ID" value="HIS75262.1"/>
    <property type="molecule type" value="Genomic_DNA"/>
</dbReference>
<evidence type="ECO:0000313" key="19">
    <source>
        <dbReference type="EMBL" id="HIS75262.1"/>
    </source>
</evidence>
<keyword evidence="10 17" id="KW-0408">Iron</keyword>
<comment type="function">
    <text evidence="1 17">Probable transporter of a GTP-driven Fe(2+) uptake system.</text>
</comment>
<dbReference type="Pfam" id="PF02421">
    <property type="entry name" value="FeoB_N"/>
    <property type="match status" value="1"/>
</dbReference>
<feature type="transmembrane region" description="Helical" evidence="17">
    <location>
        <begin position="456"/>
        <end position="476"/>
    </location>
</feature>
<evidence type="ECO:0000256" key="8">
    <source>
        <dbReference type="ARBA" id="ARBA00022741"/>
    </source>
</evidence>
<keyword evidence="4" id="KW-1003">Cell membrane</keyword>
<dbReference type="AlphaFoldDB" id="A0A9D1JZ11"/>
<evidence type="ECO:0000256" key="3">
    <source>
        <dbReference type="ARBA" id="ARBA00022448"/>
    </source>
</evidence>
<name>A0A9D1JZ11_9FIRM</name>
<dbReference type="Pfam" id="PF17910">
    <property type="entry name" value="FeoB_Cyto"/>
    <property type="match status" value="1"/>
</dbReference>
<dbReference type="PANTHER" id="PTHR43185">
    <property type="entry name" value="FERROUS IRON TRANSPORT PROTEIN B"/>
    <property type="match status" value="1"/>
</dbReference>
<feature type="binding site" evidence="16">
    <location>
        <position position="24"/>
    </location>
    <ligand>
        <name>Mg(2+)</name>
        <dbReference type="ChEBI" id="CHEBI:18420"/>
        <label>2</label>
    </ligand>
</feature>
<dbReference type="GO" id="GO:0046872">
    <property type="term" value="F:metal ion binding"/>
    <property type="evidence" value="ECO:0007669"/>
    <property type="project" value="UniProtKB-KW"/>
</dbReference>
<feature type="binding site" evidence="16">
    <location>
        <position position="23"/>
    </location>
    <ligand>
        <name>Mg(2+)</name>
        <dbReference type="ChEBI" id="CHEBI:18420"/>
        <label>2</label>
    </ligand>
</feature>
<evidence type="ECO:0000256" key="9">
    <source>
        <dbReference type="ARBA" id="ARBA00022989"/>
    </source>
</evidence>
<feature type="binding site" evidence="15">
    <location>
        <begin position="9"/>
        <end position="16"/>
    </location>
    <ligand>
        <name>GTP</name>
        <dbReference type="ChEBI" id="CHEBI:37565"/>
        <label>1</label>
    </ligand>
</feature>
<dbReference type="GO" id="GO:0005525">
    <property type="term" value="F:GTP binding"/>
    <property type="evidence" value="ECO:0007669"/>
    <property type="project" value="UniProtKB-KW"/>
</dbReference>
<feature type="transmembrane region" description="Helical" evidence="17">
    <location>
        <begin position="612"/>
        <end position="632"/>
    </location>
</feature>
<dbReference type="InterPro" id="IPR050860">
    <property type="entry name" value="FeoB_GTPase"/>
</dbReference>
<evidence type="ECO:0000256" key="17">
    <source>
        <dbReference type="RuleBase" id="RU362098"/>
    </source>
</evidence>
<dbReference type="Gene3D" id="3.40.50.300">
    <property type="entry name" value="P-loop containing nucleotide triphosphate hydrolases"/>
    <property type="match status" value="1"/>
</dbReference>
<evidence type="ECO:0000256" key="11">
    <source>
        <dbReference type="ARBA" id="ARBA00023065"/>
    </source>
</evidence>
<feature type="transmembrane region" description="Helical" evidence="17">
    <location>
        <begin position="514"/>
        <end position="533"/>
    </location>
</feature>
<organism evidence="19 20">
    <name type="scientific">Candidatus Merdivicinus excrementipullorum</name>
    <dbReference type="NCBI Taxonomy" id="2840867"/>
    <lineage>
        <taxon>Bacteria</taxon>
        <taxon>Bacillati</taxon>
        <taxon>Bacillota</taxon>
        <taxon>Clostridia</taxon>
        <taxon>Eubacteriales</taxon>
        <taxon>Oscillospiraceae</taxon>
        <taxon>Oscillospiraceae incertae sedis</taxon>
        <taxon>Candidatus Merdivicinus</taxon>
    </lineage>
</organism>
<evidence type="ECO:0000256" key="1">
    <source>
        <dbReference type="ARBA" id="ARBA00003926"/>
    </source>
</evidence>
<feature type="transmembrane region" description="Helical" evidence="17">
    <location>
        <begin position="644"/>
        <end position="665"/>
    </location>
</feature>
<keyword evidence="11" id="KW-0406">Ion transport</keyword>
<dbReference type="PROSITE" id="PS51711">
    <property type="entry name" value="G_FEOB"/>
    <property type="match status" value="1"/>
</dbReference>
<dbReference type="InterPro" id="IPR003373">
    <property type="entry name" value="Fe2_transport_prot-B"/>
</dbReference>
<keyword evidence="8 15" id="KW-0547">Nucleotide-binding</keyword>
<dbReference type="Gene3D" id="1.10.287.1770">
    <property type="match status" value="1"/>
</dbReference>
<feature type="transmembrane region" description="Helical" evidence="17">
    <location>
        <begin position="346"/>
        <end position="370"/>
    </location>
</feature>
<evidence type="ECO:0000313" key="20">
    <source>
        <dbReference type="Proteomes" id="UP000824002"/>
    </source>
</evidence>
<feature type="transmembrane region" description="Helical" evidence="17">
    <location>
        <begin position="545"/>
        <end position="566"/>
    </location>
</feature>
<dbReference type="InterPro" id="IPR011642">
    <property type="entry name" value="Gate_dom"/>
</dbReference>
<keyword evidence="16" id="KW-0460">Magnesium</keyword>
<evidence type="ECO:0000256" key="4">
    <source>
        <dbReference type="ARBA" id="ARBA00022475"/>
    </source>
</evidence>
<comment type="subcellular location">
    <subcellularLocation>
        <location evidence="2">Cell inner membrane</location>
        <topology evidence="2">Multi-pass membrane protein</topology>
    </subcellularLocation>
    <subcellularLocation>
        <location evidence="17">Cell membrane</location>
        <topology evidence="17">Multi-pass membrane protein</topology>
    </subcellularLocation>
</comment>
<evidence type="ECO:0000256" key="6">
    <source>
        <dbReference type="ARBA" id="ARBA00022519"/>
    </source>
</evidence>